<reference evidence="1 2" key="1">
    <citation type="submission" date="2016-10" db="EMBL/GenBank/DDBJ databases">
        <authorList>
            <person name="de Groot N.N."/>
        </authorList>
    </citation>
    <scope>NUCLEOTIDE SEQUENCE [LARGE SCALE GENOMIC DNA]</scope>
    <source>
        <strain evidence="1 2">CGMCC 4.6533</strain>
    </source>
</reference>
<evidence type="ECO:0000313" key="2">
    <source>
        <dbReference type="Proteomes" id="UP000199202"/>
    </source>
</evidence>
<protein>
    <submittedName>
        <fullName evidence="1">Uncharacterized protein</fullName>
    </submittedName>
</protein>
<dbReference type="AlphaFoldDB" id="A0A1G9QV28"/>
<gene>
    <name evidence="1" type="ORF">SAMN05421869_1378</name>
</gene>
<dbReference type="RefSeq" id="WP_090946200.1">
    <property type="nucleotide sequence ID" value="NZ_FNDJ01000037.1"/>
</dbReference>
<sequence length="136" mass="15007">MSHADVGDGHLLAELIGHEQFRDDYAGGGVEADGLRHGPYWLRNVCPAAYVRLDEMSANAILRDWAAQFGPLPAALSARLEHTVHPLVAEATVRYQLTDLGQDAFHDWSGVHIDFHELVFIDRPARILSLLVAADD</sequence>
<name>A0A1G9QV28_9ACTN</name>
<dbReference type="EMBL" id="FNDJ01000037">
    <property type="protein sequence ID" value="SDM14467.1"/>
    <property type="molecule type" value="Genomic_DNA"/>
</dbReference>
<dbReference type="OrthoDB" id="4541031at2"/>
<proteinExistence type="predicted"/>
<evidence type="ECO:0000313" key="1">
    <source>
        <dbReference type="EMBL" id="SDM14467.1"/>
    </source>
</evidence>
<organism evidence="1 2">
    <name type="scientific">Nonomuraea jiangxiensis</name>
    <dbReference type="NCBI Taxonomy" id="633440"/>
    <lineage>
        <taxon>Bacteria</taxon>
        <taxon>Bacillati</taxon>
        <taxon>Actinomycetota</taxon>
        <taxon>Actinomycetes</taxon>
        <taxon>Streptosporangiales</taxon>
        <taxon>Streptosporangiaceae</taxon>
        <taxon>Nonomuraea</taxon>
    </lineage>
</organism>
<dbReference type="Proteomes" id="UP000199202">
    <property type="component" value="Unassembled WGS sequence"/>
</dbReference>
<keyword evidence="2" id="KW-1185">Reference proteome</keyword>
<accession>A0A1G9QV28</accession>